<organism evidence="1 2">
    <name type="scientific">Piscinibacter terrae</name>
    <dbReference type="NCBI Taxonomy" id="2496871"/>
    <lineage>
        <taxon>Bacteria</taxon>
        <taxon>Pseudomonadati</taxon>
        <taxon>Pseudomonadota</taxon>
        <taxon>Betaproteobacteria</taxon>
        <taxon>Burkholderiales</taxon>
        <taxon>Sphaerotilaceae</taxon>
        <taxon>Piscinibacter</taxon>
    </lineage>
</organism>
<reference evidence="1 2" key="1">
    <citation type="submission" date="2018-08" db="EMBL/GenBank/DDBJ databases">
        <authorList>
            <person name="Khan S.A."/>
            <person name="Jeon C.O."/>
            <person name="Chun B.H."/>
            <person name="Jeong S.E."/>
        </authorList>
    </citation>
    <scope>NUCLEOTIDE SEQUENCE [LARGE SCALE GENOMIC DNA]</scope>
    <source>
        <strain evidence="1 2">S-16</strain>
    </source>
</reference>
<dbReference type="PROSITE" id="PS51257">
    <property type="entry name" value="PROKAR_LIPOPROTEIN"/>
    <property type="match status" value="1"/>
</dbReference>
<evidence type="ECO:0008006" key="3">
    <source>
        <dbReference type="Google" id="ProtNLM"/>
    </source>
</evidence>
<dbReference type="EMBL" id="QUSW01000001">
    <property type="protein sequence ID" value="RQP26585.1"/>
    <property type="molecule type" value="Genomic_DNA"/>
</dbReference>
<evidence type="ECO:0000313" key="1">
    <source>
        <dbReference type="EMBL" id="RQP26585.1"/>
    </source>
</evidence>
<sequence length="210" mass="21160">MNTARSNPPWRVGMSAAIAALSLAGCASTQLDAQWSDPQMGASPLRGAKVMIACEAYEMVIKRICLDQLSAEVVARGGTPVIAPDTTNPAPGRPLGDDQYLGAARSAGARAVLASYITPSATAVSPGITLGIGGFGFGSGGVSGGVGVSAPIGGGGVSTGYASNIRVTEVASGKLLWTARATSPPSKDIQTQLGELTRTVFEAADKAHLF</sequence>
<proteinExistence type="predicted"/>
<dbReference type="RefSeq" id="WP_124539275.1">
    <property type="nucleotide sequence ID" value="NZ_QUSW01000001.1"/>
</dbReference>
<accession>A0A3N7K6T7</accession>
<evidence type="ECO:0000313" key="2">
    <source>
        <dbReference type="Proteomes" id="UP000267464"/>
    </source>
</evidence>
<protein>
    <recommendedName>
        <fullName evidence="3">DUF4136 domain-containing protein</fullName>
    </recommendedName>
</protein>
<dbReference type="AlphaFoldDB" id="A0A3N7K6T7"/>
<name>A0A3N7K6T7_9BURK</name>
<keyword evidence="2" id="KW-1185">Reference proteome</keyword>
<gene>
    <name evidence="1" type="ORF">DZC73_06185</name>
</gene>
<dbReference type="OrthoDB" id="9155414at2"/>
<dbReference type="Proteomes" id="UP000267464">
    <property type="component" value="Unassembled WGS sequence"/>
</dbReference>
<comment type="caution">
    <text evidence="1">The sequence shown here is derived from an EMBL/GenBank/DDBJ whole genome shotgun (WGS) entry which is preliminary data.</text>
</comment>
<reference evidence="1 2" key="2">
    <citation type="submission" date="2018-12" db="EMBL/GenBank/DDBJ databases">
        <title>Rhizobacter gummiphilus sp. nov., a rubber-degrading bacterium isolated from the soil of a botanical garden in Japan.</title>
        <authorList>
            <person name="Shunsuke S.S."/>
        </authorList>
    </citation>
    <scope>NUCLEOTIDE SEQUENCE [LARGE SCALE GENOMIC DNA]</scope>
    <source>
        <strain evidence="1 2">S-16</strain>
    </source>
</reference>